<reference evidence="3 4" key="1">
    <citation type="submission" date="2016-10" db="EMBL/GenBank/DDBJ databases">
        <title>Arsenicibacter rosenii gen. nov., sp. nov., an efficient arsenic-methylating bacterium isolated from an arsenic-contaminated paddy soil.</title>
        <authorList>
            <person name="Huang K."/>
        </authorList>
    </citation>
    <scope>NUCLEOTIDE SEQUENCE [LARGE SCALE GENOMIC DNA]</scope>
    <source>
        <strain evidence="3 4">SM-1</strain>
    </source>
</reference>
<dbReference type="EMBL" id="MORL01000061">
    <property type="protein sequence ID" value="OIN55577.1"/>
    <property type="molecule type" value="Genomic_DNA"/>
</dbReference>
<dbReference type="Pfam" id="PF06580">
    <property type="entry name" value="His_kinase"/>
    <property type="match status" value="1"/>
</dbReference>
<dbReference type="SUPFAM" id="SSF55874">
    <property type="entry name" value="ATPase domain of HSP90 chaperone/DNA topoisomerase II/histidine kinase"/>
    <property type="match status" value="1"/>
</dbReference>
<keyword evidence="1" id="KW-0812">Transmembrane</keyword>
<sequence length="359" mass="41465">MRLTGRFTTFLHVIGWASFLFLPYFFFPSGNFRDHGFRHMLVTKLISDVLVIVVFYLNLHRFAPNLLLKGKVKPFFLALLGLFIAAELVNALIYFGVVEPLLKQPFFPKPSFRDRPPGPPRLFRIPVPSAFGMSISFAFVILLSTLIALIQERTRIREEQQQAVIEKVKAELTMLKLQISPHFLFNTLNNISWLARKRSEKTEEAVIQLSQLLRYIIYQPESGPVLLSQEIEHLQHYINLQKMRLPANASVSFTCQGDINYQTIEPLLFIPFVENAFKHGIHHRNESPVTITLLAGKDRILFTCTNTINRHQEPDLQNPGIGIQNTKRRLSLHYPNRHTLSIDEQEHTFTIQLDLQLKS</sequence>
<dbReference type="InterPro" id="IPR010559">
    <property type="entry name" value="Sig_transdc_His_kin_internal"/>
</dbReference>
<keyword evidence="1" id="KW-1133">Transmembrane helix</keyword>
<keyword evidence="1" id="KW-0472">Membrane</keyword>
<keyword evidence="4" id="KW-1185">Reference proteome</keyword>
<dbReference type="InterPro" id="IPR036890">
    <property type="entry name" value="HATPase_C_sf"/>
</dbReference>
<proteinExistence type="predicted"/>
<gene>
    <name evidence="3" type="ORF">BLX24_29390</name>
</gene>
<feature type="transmembrane region" description="Helical" evidence="1">
    <location>
        <begin position="39"/>
        <end position="59"/>
    </location>
</feature>
<protein>
    <recommendedName>
        <fullName evidence="2">Signal transduction histidine kinase internal region domain-containing protein</fullName>
    </recommendedName>
</protein>
<dbReference type="GO" id="GO:0016020">
    <property type="term" value="C:membrane"/>
    <property type="evidence" value="ECO:0007669"/>
    <property type="project" value="InterPro"/>
</dbReference>
<feature type="transmembrane region" description="Helical" evidence="1">
    <location>
        <begin position="130"/>
        <end position="150"/>
    </location>
</feature>
<dbReference type="PANTHER" id="PTHR34220:SF7">
    <property type="entry name" value="SENSOR HISTIDINE KINASE YPDA"/>
    <property type="match status" value="1"/>
</dbReference>
<evidence type="ECO:0000259" key="2">
    <source>
        <dbReference type="Pfam" id="PF06580"/>
    </source>
</evidence>
<comment type="caution">
    <text evidence="3">The sequence shown here is derived from an EMBL/GenBank/DDBJ whole genome shotgun (WGS) entry which is preliminary data.</text>
</comment>
<dbReference type="Proteomes" id="UP000181790">
    <property type="component" value="Unassembled WGS sequence"/>
</dbReference>
<feature type="transmembrane region" description="Helical" evidence="1">
    <location>
        <begin position="7"/>
        <end position="27"/>
    </location>
</feature>
<dbReference type="PANTHER" id="PTHR34220">
    <property type="entry name" value="SENSOR HISTIDINE KINASE YPDA"/>
    <property type="match status" value="1"/>
</dbReference>
<accession>A0A1S2VA13</accession>
<evidence type="ECO:0000256" key="1">
    <source>
        <dbReference type="SAM" id="Phobius"/>
    </source>
</evidence>
<dbReference type="InterPro" id="IPR050640">
    <property type="entry name" value="Bact_2-comp_sensor_kinase"/>
</dbReference>
<evidence type="ECO:0000313" key="4">
    <source>
        <dbReference type="Proteomes" id="UP000181790"/>
    </source>
</evidence>
<dbReference type="AlphaFoldDB" id="A0A1S2VA13"/>
<dbReference type="OrthoDB" id="9792992at2"/>
<dbReference type="Gene3D" id="3.30.565.10">
    <property type="entry name" value="Histidine kinase-like ATPase, C-terminal domain"/>
    <property type="match status" value="1"/>
</dbReference>
<evidence type="ECO:0000313" key="3">
    <source>
        <dbReference type="EMBL" id="OIN55577.1"/>
    </source>
</evidence>
<feature type="transmembrane region" description="Helical" evidence="1">
    <location>
        <begin position="75"/>
        <end position="97"/>
    </location>
</feature>
<dbReference type="GO" id="GO:0000155">
    <property type="term" value="F:phosphorelay sensor kinase activity"/>
    <property type="evidence" value="ECO:0007669"/>
    <property type="project" value="InterPro"/>
</dbReference>
<feature type="domain" description="Signal transduction histidine kinase internal region" evidence="2">
    <location>
        <begin position="170"/>
        <end position="246"/>
    </location>
</feature>
<name>A0A1S2VA13_9BACT</name>
<organism evidence="3 4">
    <name type="scientific">Arsenicibacter rosenii</name>
    <dbReference type="NCBI Taxonomy" id="1750698"/>
    <lineage>
        <taxon>Bacteria</taxon>
        <taxon>Pseudomonadati</taxon>
        <taxon>Bacteroidota</taxon>
        <taxon>Cytophagia</taxon>
        <taxon>Cytophagales</taxon>
        <taxon>Spirosomataceae</taxon>
        <taxon>Arsenicibacter</taxon>
    </lineage>
</organism>